<protein>
    <submittedName>
        <fullName evidence="1">Uncharacterized protein</fullName>
    </submittedName>
</protein>
<keyword evidence="2" id="KW-1185">Reference proteome</keyword>
<organism evidence="1 2">
    <name type="scientific">Avena sativa</name>
    <name type="common">Oat</name>
    <dbReference type="NCBI Taxonomy" id="4498"/>
    <lineage>
        <taxon>Eukaryota</taxon>
        <taxon>Viridiplantae</taxon>
        <taxon>Streptophyta</taxon>
        <taxon>Embryophyta</taxon>
        <taxon>Tracheophyta</taxon>
        <taxon>Spermatophyta</taxon>
        <taxon>Magnoliopsida</taxon>
        <taxon>Liliopsida</taxon>
        <taxon>Poales</taxon>
        <taxon>Poaceae</taxon>
        <taxon>BOP clade</taxon>
        <taxon>Pooideae</taxon>
        <taxon>Poodae</taxon>
        <taxon>Poeae</taxon>
        <taxon>Poeae Chloroplast Group 1 (Aveneae type)</taxon>
        <taxon>Aveninae</taxon>
        <taxon>Avena</taxon>
    </lineage>
</organism>
<dbReference type="EnsemblPlants" id="AVESA.00010b.r2.4DG0756600.1">
    <property type="protein sequence ID" value="AVESA.00010b.r2.4DG0756600.1.CDS"/>
    <property type="gene ID" value="AVESA.00010b.r2.4DG0756600"/>
</dbReference>
<reference evidence="1" key="1">
    <citation type="submission" date="2021-05" db="EMBL/GenBank/DDBJ databases">
        <authorList>
            <person name="Scholz U."/>
            <person name="Mascher M."/>
            <person name="Fiebig A."/>
        </authorList>
    </citation>
    <scope>NUCLEOTIDE SEQUENCE [LARGE SCALE GENOMIC DNA]</scope>
</reference>
<reference evidence="1" key="2">
    <citation type="submission" date="2025-09" db="UniProtKB">
        <authorList>
            <consortium name="EnsemblPlants"/>
        </authorList>
    </citation>
    <scope>IDENTIFICATION</scope>
</reference>
<accession>A0ACD5X9X1</accession>
<proteinExistence type="predicted"/>
<name>A0ACD5X9X1_AVESA</name>
<evidence type="ECO:0000313" key="1">
    <source>
        <dbReference type="EnsemblPlants" id="AVESA.00010b.r2.4DG0756600.1.CDS"/>
    </source>
</evidence>
<dbReference type="Proteomes" id="UP001732700">
    <property type="component" value="Chromosome 4D"/>
</dbReference>
<evidence type="ECO:0000313" key="2">
    <source>
        <dbReference type="Proteomes" id="UP001732700"/>
    </source>
</evidence>
<sequence length="378" mass="42445">MPPMDEHVKDGFLRLTDELVEEVFFRLAPDEPSRLVRASAVRKRWRRILADAGFRRRYREFHKTPPVLGLFNEDTGFVPTSALLPAHPDWRHRWRPMATVDCRHGRALITPSNRYFGDFGEGEAFDLTVLDPLTGHQRRVPCPDNDALWFSAAVLCAAQQGCCDHHGCQEEHFRVAFVTTDQQKRVTSGSLYSSETRTWNKLTSVHHPNVTKYTFNQRVPSVLVGDAIYFNIDGVVKCDLGTLRLSMFERPTNAKGRLMTAEDGGLGFAAVVDVKNLTLWSMETGPEEGAMGWAKLRVIHLISMLLPDGALSIPTPEYEISCIAEGSQVIFISTGACYMVDLKSLQVRKVSPLARKFFPYMSFYMPAMEAASTGQAGQ</sequence>